<dbReference type="Proteomes" id="UP000770661">
    <property type="component" value="Unassembled WGS sequence"/>
</dbReference>
<gene>
    <name evidence="2" type="ORF">GWK47_036668</name>
</gene>
<keyword evidence="3" id="KW-1185">Reference proteome</keyword>
<feature type="compositionally biased region" description="Pro residues" evidence="1">
    <location>
        <begin position="30"/>
        <end position="40"/>
    </location>
</feature>
<dbReference type="AlphaFoldDB" id="A0A8J4YR90"/>
<organism evidence="2 3">
    <name type="scientific">Chionoecetes opilio</name>
    <name type="common">Atlantic snow crab</name>
    <name type="synonym">Cancer opilio</name>
    <dbReference type="NCBI Taxonomy" id="41210"/>
    <lineage>
        <taxon>Eukaryota</taxon>
        <taxon>Metazoa</taxon>
        <taxon>Ecdysozoa</taxon>
        <taxon>Arthropoda</taxon>
        <taxon>Crustacea</taxon>
        <taxon>Multicrustacea</taxon>
        <taxon>Malacostraca</taxon>
        <taxon>Eumalacostraca</taxon>
        <taxon>Eucarida</taxon>
        <taxon>Decapoda</taxon>
        <taxon>Pleocyemata</taxon>
        <taxon>Brachyura</taxon>
        <taxon>Eubrachyura</taxon>
        <taxon>Majoidea</taxon>
        <taxon>Majidae</taxon>
        <taxon>Chionoecetes</taxon>
    </lineage>
</organism>
<evidence type="ECO:0000313" key="3">
    <source>
        <dbReference type="Proteomes" id="UP000770661"/>
    </source>
</evidence>
<reference evidence="2" key="1">
    <citation type="submission" date="2020-07" db="EMBL/GenBank/DDBJ databases">
        <title>The High-quality genome of the commercially important snow crab, Chionoecetes opilio.</title>
        <authorList>
            <person name="Jeong J.-H."/>
            <person name="Ryu S."/>
        </authorList>
    </citation>
    <scope>NUCLEOTIDE SEQUENCE</scope>
    <source>
        <strain evidence="2">MADBK_172401_WGS</strain>
        <tissue evidence="2">Digestive gland</tissue>
    </source>
</reference>
<comment type="caution">
    <text evidence="2">The sequence shown here is derived from an EMBL/GenBank/DDBJ whole genome shotgun (WGS) entry which is preliminary data.</text>
</comment>
<evidence type="ECO:0000313" key="2">
    <source>
        <dbReference type="EMBL" id="KAG0726404.1"/>
    </source>
</evidence>
<accession>A0A8J4YR90</accession>
<sequence length="502" mass="53645">MVSRSCGAHPPRPLPRTPPGAGWELRVPAPRRPPPPPPTHLPGVGVRWRCRGGFWGVSCCSSPFPPHFFYPSFPRINCKAPGCRVFSPEATSSPPRTPPCLCRTFFRPADCPVCWEAAVILPEGGPLFSGGAHADLKEWWSKALKVPQAATSVCLGGPVSGFSAGPPKVVISSRLDPPDPLPLFHDSASTSEGFGARLAAPQPLTMPRDPQSGTCRLGRGLRLVGVSGPPHPHLLAPGVVGLDVFMNPFMERMGGPFNFWGRFRHRGRRSHACFPLTGCLLLSLCSRDDYRVCSEGEEDVPYPSPSDAVRGLPPWLPVPRPFLPLFLLRGPSGALPCPGGGSLWDPPSSSVLFPWDRCPVFACERVDGGFSHRSLGEGPGAHFPDLEVALPGDGGQESFLTAGFPSLALTLPQSSLGFLGGRFGCSGPLLLSLVWWEGVSPSWGEAGDARGLSWGAKTGPRDEGRLDPPKWGERETTMCPGSFCPGPRPGFPRPLVAFHVDG</sequence>
<evidence type="ECO:0000256" key="1">
    <source>
        <dbReference type="SAM" id="MobiDB-lite"/>
    </source>
</evidence>
<feature type="region of interest" description="Disordered" evidence="1">
    <location>
        <begin position="1"/>
        <end position="41"/>
    </location>
</feature>
<name>A0A8J4YR90_CHIOP</name>
<dbReference type="EMBL" id="JACEEZ010004429">
    <property type="protein sequence ID" value="KAG0726404.1"/>
    <property type="molecule type" value="Genomic_DNA"/>
</dbReference>
<feature type="region of interest" description="Disordered" evidence="1">
    <location>
        <begin position="450"/>
        <end position="471"/>
    </location>
</feature>
<feature type="compositionally biased region" description="Basic and acidic residues" evidence="1">
    <location>
        <begin position="459"/>
        <end position="471"/>
    </location>
</feature>
<protein>
    <submittedName>
        <fullName evidence="2">Uncharacterized protein</fullName>
    </submittedName>
</protein>
<proteinExistence type="predicted"/>